<evidence type="ECO:0000313" key="2">
    <source>
        <dbReference type="EMBL" id="KAE9230100.1"/>
    </source>
</evidence>
<protein>
    <submittedName>
        <fullName evidence="2">Uncharacterized protein</fullName>
    </submittedName>
</protein>
<dbReference type="EMBL" id="QXGB01000108">
    <property type="protein sequence ID" value="KAE9230100.1"/>
    <property type="molecule type" value="Genomic_DNA"/>
</dbReference>
<gene>
    <name evidence="2" type="ORF">PF005_g3625</name>
</gene>
<comment type="caution">
    <text evidence="2">The sequence shown here is derived from an EMBL/GenBank/DDBJ whole genome shotgun (WGS) entry which is preliminary data.</text>
</comment>
<feature type="compositionally biased region" description="Basic and acidic residues" evidence="1">
    <location>
        <begin position="188"/>
        <end position="199"/>
    </location>
</feature>
<reference evidence="2 3" key="1">
    <citation type="submission" date="2018-08" db="EMBL/GenBank/DDBJ databases">
        <title>Genomic investigation of the strawberry pathogen Phytophthora fragariae indicates pathogenicity is determined by transcriptional variation in three key races.</title>
        <authorList>
            <person name="Adams T.M."/>
            <person name="Armitage A.D."/>
            <person name="Sobczyk M.K."/>
            <person name="Bates H.J."/>
            <person name="Dunwell J.M."/>
            <person name="Nellist C.F."/>
            <person name="Harrison R.J."/>
        </authorList>
    </citation>
    <scope>NUCLEOTIDE SEQUENCE [LARGE SCALE GENOMIC DNA]</scope>
    <source>
        <strain evidence="2 3">NOV-27</strain>
    </source>
</reference>
<proteinExistence type="predicted"/>
<accession>A0A6A3Z7R5</accession>
<feature type="compositionally biased region" description="Basic and acidic residues" evidence="1">
    <location>
        <begin position="121"/>
        <end position="133"/>
    </location>
</feature>
<name>A0A6A3Z7R5_9STRA</name>
<evidence type="ECO:0000256" key="1">
    <source>
        <dbReference type="SAM" id="MobiDB-lite"/>
    </source>
</evidence>
<keyword evidence="3" id="KW-1185">Reference proteome</keyword>
<evidence type="ECO:0000313" key="3">
    <source>
        <dbReference type="Proteomes" id="UP000433483"/>
    </source>
</evidence>
<feature type="region of interest" description="Disordered" evidence="1">
    <location>
        <begin position="98"/>
        <end position="199"/>
    </location>
</feature>
<dbReference type="Proteomes" id="UP000433483">
    <property type="component" value="Unassembled WGS sequence"/>
</dbReference>
<organism evidence="2 3">
    <name type="scientific">Phytophthora fragariae</name>
    <dbReference type="NCBI Taxonomy" id="53985"/>
    <lineage>
        <taxon>Eukaryota</taxon>
        <taxon>Sar</taxon>
        <taxon>Stramenopiles</taxon>
        <taxon>Oomycota</taxon>
        <taxon>Peronosporomycetes</taxon>
        <taxon>Peronosporales</taxon>
        <taxon>Peronosporaceae</taxon>
        <taxon>Phytophthora</taxon>
    </lineage>
</organism>
<sequence>MMPGETYADFAAGLRDATGRNLVEERDLLAQFYRCLNLTVKQLVKQRNPMTLEHAVDFATEIRRHECQRGAGDAEHWASVGGGTQSVFDSHGWYDRPDNGDSRCRWNGTAVRGDEGSTTSARKEREAREEPALKRGASGASGRADKKAKVMLAGAASDSSEDETETRTPPLKKARRVISSDKQASASDQKEVVPKKSSE</sequence>
<dbReference type="AlphaFoldDB" id="A0A6A3Z7R5"/>